<dbReference type="NCBIfam" id="TIGR01509">
    <property type="entry name" value="HAD-SF-IA-v3"/>
    <property type="match status" value="1"/>
</dbReference>
<dbReference type="RefSeq" id="WP_306886536.1">
    <property type="nucleotide sequence ID" value="NZ_JAUSUL010000003.1"/>
</dbReference>
<dbReference type="SFLD" id="SFLDG01129">
    <property type="entry name" value="C1.5:_HAD__Beta-PGM__Phosphata"/>
    <property type="match status" value="1"/>
</dbReference>
<dbReference type="GO" id="GO:0016787">
    <property type="term" value="F:hydrolase activity"/>
    <property type="evidence" value="ECO:0007669"/>
    <property type="project" value="UniProtKB-KW"/>
</dbReference>
<dbReference type="InterPro" id="IPR010237">
    <property type="entry name" value="Pyr-5-nucltdase"/>
</dbReference>
<comment type="caution">
    <text evidence="1">The sequence shown here is derived from an EMBL/GenBank/DDBJ whole genome shotgun (WGS) entry which is preliminary data.</text>
</comment>
<dbReference type="AlphaFoldDB" id="A0AAE3VR48"/>
<dbReference type="SFLD" id="SFLDS00003">
    <property type="entry name" value="Haloacid_Dehalogenase"/>
    <property type="match status" value="1"/>
</dbReference>
<keyword evidence="2" id="KW-1185">Reference proteome</keyword>
<gene>
    <name evidence="1" type="ORF">J2S73_003131</name>
</gene>
<dbReference type="Proteomes" id="UP001229244">
    <property type="component" value="Unassembled WGS sequence"/>
</dbReference>
<dbReference type="Pfam" id="PF00702">
    <property type="entry name" value="Hydrolase"/>
    <property type="match status" value="1"/>
</dbReference>
<protein>
    <submittedName>
        <fullName evidence="1">Hydrolase of the HAD superfamily</fullName>
    </submittedName>
</protein>
<dbReference type="InterPro" id="IPR036412">
    <property type="entry name" value="HAD-like_sf"/>
</dbReference>
<dbReference type="PANTHER" id="PTHR12725">
    <property type="entry name" value="HALOACID DEHALOGENASE-LIKE HYDROLASE"/>
    <property type="match status" value="1"/>
</dbReference>
<proteinExistence type="predicted"/>
<keyword evidence="1" id="KW-0378">Hydrolase</keyword>
<dbReference type="InterPro" id="IPR006439">
    <property type="entry name" value="HAD-SF_hydro_IA"/>
</dbReference>
<dbReference type="NCBIfam" id="TIGR01993">
    <property type="entry name" value="Pyr-5-nucltdase"/>
    <property type="match status" value="1"/>
</dbReference>
<dbReference type="InterPro" id="IPR023214">
    <property type="entry name" value="HAD_sf"/>
</dbReference>
<name>A0AAE3VR48_9HYPH</name>
<evidence type="ECO:0000313" key="2">
    <source>
        <dbReference type="Proteomes" id="UP001229244"/>
    </source>
</evidence>
<reference evidence="1" key="1">
    <citation type="submission" date="2023-07" db="EMBL/GenBank/DDBJ databases">
        <title>Genomic Encyclopedia of Type Strains, Phase IV (KMG-IV): sequencing the most valuable type-strain genomes for metagenomic binning, comparative biology and taxonomic classification.</title>
        <authorList>
            <person name="Goeker M."/>
        </authorList>
    </citation>
    <scope>NUCLEOTIDE SEQUENCE</scope>
    <source>
        <strain evidence="1">DSM 21202</strain>
    </source>
</reference>
<organism evidence="1 2">
    <name type="scientific">Amorphus orientalis</name>
    <dbReference type="NCBI Taxonomy" id="649198"/>
    <lineage>
        <taxon>Bacteria</taxon>
        <taxon>Pseudomonadati</taxon>
        <taxon>Pseudomonadota</taxon>
        <taxon>Alphaproteobacteria</taxon>
        <taxon>Hyphomicrobiales</taxon>
        <taxon>Amorphaceae</taxon>
        <taxon>Amorphus</taxon>
    </lineage>
</organism>
<sequence length="240" mass="27470">MPVADAFRHVDTWVFDLDNTLYPAHSNLFDQVNDRIREYVQKLLNLDAQAAQRVQKDYYHRYGTTLRGLMQEHDISPDGFLEYVHDIDHSHLDPDPRLGEAISALPGRRFILTNGSRRHAEKVAERLGITDHFEDIFDIVAADLLPKPAEATYARFLELHGLNPKASAMFEDLSRNLKVPGDLGMRTVLVVPEGTREVFRESWELEGRTAPHIDFVTDHLTGFLERLLDHNPVSPAPQER</sequence>
<dbReference type="SFLD" id="SFLDG01132">
    <property type="entry name" value="C1.5.3:_5'-Nucleotidase_Like"/>
    <property type="match status" value="1"/>
</dbReference>
<dbReference type="Gene3D" id="3.40.50.1000">
    <property type="entry name" value="HAD superfamily/HAD-like"/>
    <property type="match status" value="1"/>
</dbReference>
<dbReference type="Gene3D" id="1.10.150.450">
    <property type="match status" value="1"/>
</dbReference>
<dbReference type="PANTHER" id="PTHR12725:SF117">
    <property type="entry name" value="HALOACID DEHALOGENASE-LIKE HYDROLASE"/>
    <property type="match status" value="1"/>
</dbReference>
<evidence type="ECO:0000313" key="1">
    <source>
        <dbReference type="EMBL" id="MDQ0316655.1"/>
    </source>
</evidence>
<accession>A0AAE3VR48</accession>
<dbReference type="SUPFAM" id="SSF56784">
    <property type="entry name" value="HAD-like"/>
    <property type="match status" value="1"/>
</dbReference>
<dbReference type="CDD" id="cd02604">
    <property type="entry name" value="HAD_5NT"/>
    <property type="match status" value="1"/>
</dbReference>
<dbReference type="EMBL" id="JAUSUL010000003">
    <property type="protein sequence ID" value="MDQ0316655.1"/>
    <property type="molecule type" value="Genomic_DNA"/>
</dbReference>